<reference evidence="18 19" key="1">
    <citation type="submission" date="2020-04" db="EMBL/GenBank/DDBJ databases">
        <authorList>
            <person name="Hitch T.C.A."/>
            <person name="Wylensek D."/>
            <person name="Clavel T."/>
        </authorList>
    </citation>
    <scope>NUCLEOTIDE SEQUENCE [LARGE SCALE GENOMIC DNA]</scope>
    <source>
        <strain evidence="18 19">Oil-RF-744-FAT-WT-6-1</strain>
    </source>
</reference>
<evidence type="ECO:0000256" key="4">
    <source>
        <dbReference type="ARBA" id="ARBA00022475"/>
    </source>
</evidence>
<evidence type="ECO:0000256" key="13">
    <source>
        <dbReference type="ARBA" id="ARBA00023136"/>
    </source>
</evidence>
<dbReference type="InterPro" id="IPR036097">
    <property type="entry name" value="HisK_dim/P_sf"/>
</dbReference>
<dbReference type="EMBL" id="JABAFG010000001">
    <property type="protein sequence ID" value="NME27228.1"/>
    <property type="molecule type" value="Genomic_DNA"/>
</dbReference>
<evidence type="ECO:0000256" key="3">
    <source>
        <dbReference type="ARBA" id="ARBA00012438"/>
    </source>
</evidence>
<protein>
    <recommendedName>
        <fullName evidence="3">histidine kinase</fullName>
        <ecNumber evidence="3">2.7.13.3</ecNumber>
    </recommendedName>
</protein>
<evidence type="ECO:0000256" key="15">
    <source>
        <dbReference type="SAM" id="Phobius"/>
    </source>
</evidence>
<evidence type="ECO:0000256" key="7">
    <source>
        <dbReference type="ARBA" id="ARBA00022692"/>
    </source>
</evidence>
<evidence type="ECO:0000256" key="1">
    <source>
        <dbReference type="ARBA" id="ARBA00000085"/>
    </source>
</evidence>
<keyword evidence="5" id="KW-0597">Phosphoprotein</keyword>
<keyword evidence="6" id="KW-0808">Transferase</keyword>
<keyword evidence="9 18" id="KW-0418">Kinase</keyword>
<feature type="domain" description="HAMP" evidence="17">
    <location>
        <begin position="203"/>
        <end position="255"/>
    </location>
</feature>
<feature type="transmembrane region" description="Helical" evidence="15">
    <location>
        <begin position="177"/>
        <end position="201"/>
    </location>
</feature>
<evidence type="ECO:0000256" key="12">
    <source>
        <dbReference type="ARBA" id="ARBA00023012"/>
    </source>
</evidence>
<dbReference type="GO" id="GO:0005886">
    <property type="term" value="C:plasma membrane"/>
    <property type="evidence" value="ECO:0007669"/>
    <property type="project" value="UniProtKB-SubCell"/>
</dbReference>
<keyword evidence="8" id="KW-0547">Nucleotide-binding</keyword>
<accession>A0A848BQV0</accession>
<dbReference type="Gene3D" id="1.10.287.130">
    <property type="match status" value="1"/>
</dbReference>
<dbReference type="PRINTS" id="PR00344">
    <property type="entry name" value="BCTRLSENSOR"/>
</dbReference>
<dbReference type="GO" id="GO:0000155">
    <property type="term" value="F:phosphorelay sensor kinase activity"/>
    <property type="evidence" value="ECO:0007669"/>
    <property type="project" value="InterPro"/>
</dbReference>
<dbReference type="Pfam" id="PF00512">
    <property type="entry name" value="HisKA"/>
    <property type="match status" value="1"/>
</dbReference>
<evidence type="ECO:0000313" key="19">
    <source>
        <dbReference type="Proteomes" id="UP000591071"/>
    </source>
</evidence>
<comment type="subcellular location">
    <subcellularLocation>
        <location evidence="2">Cell membrane</location>
        <topology evidence="2">Multi-pass membrane protein</topology>
    </subcellularLocation>
</comment>
<dbReference type="InterPro" id="IPR005467">
    <property type="entry name" value="His_kinase_dom"/>
</dbReference>
<dbReference type="Gene3D" id="6.10.340.10">
    <property type="match status" value="1"/>
</dbReference>
<keyword evidence="10" id="KW-0067">ATP-binding</keyword>
<evidence type="ECO:0000259" key="17">
    <source>
        <dbReference type="PROSITE" id="PS50885"/>
    </source>
</evidence>
<comment type="catalytic activity">
    <reaction evidence="1">
        <text>ATP + protein L-histidine = ADP + protein N-phospho-L-histidine.</text>
        <dbReference type="EC" id="2.7.13.3"/>
    </reaction>
</comment>
<dbReference type="Pfam" id="PF00672">
    <property type="entry name" value="HAMP"/>
    <property type="match status" value="1"/>
</dbReference>
<evidence type="ECO:0000256" key="11">
    <source>
        <dbReference type="ARBA" id="ARBA00022989"/>
    </source>
</evidence>
<comment type="caution">
    <text evidence="18">The sequence shown here is derived from an EMBL/GenBank/DDBJ whole genome shotgun (WGS) entry which is preliminary data.</text>
</comment>
<evidence type="ECO:0000256" key="9">
    <source>
        <dbReference type="ARBA" id="ARBA00022777"/>
    </source>
</evidence>
<dbReference type="SMART" id="SM00387">
    <property type="entry name" value="HATPase_c"/>
    <property type="match status" value="1"/>
</dbReference>
<sequence>MLHIQDIPLRRRLLMANVTMVLVPVCILTLLGLLLFQGLRFSAQQSDLATLWPEKGPALSIQYTVSSLRVKAEHPGPLKLKDLKEDCRTLEDLGIATAIIRDGRTMYVTPGSNATSLAERVLSKSGGQNTAMIWDGDGFFLRYTALHTGTTVIASGPMPFIAKSGIRAGLAKGVLQGLLIVIIVTASAIIIACGLILSHLLSRQILQPLETLRQAAAEIEKGNLDYHMTSTFRDELGRTCLAFNHMRRQLKSAREAQQRYEKNRKELIAGISHDLSTPLTLLKGYASGILEGIARTEEKKQRYVTQIYQNACTMEKLVEQLFLFSKLDLGQVSFSLTPVSLSSYMEDYTGENRQRLSERGLDLTCRATGRACVQLDRAQFQRVVENILENSIKYKDKPKVAMEITVTDGPDQVRLVFADHGPGVAPPFLPRLFDSFYRTDAARTDVKKGSGLGLAIVRQIIEGMNGTISAGETPGGGLSIIITLPAAAKESEYEKNTHH</sequence>
<feature type="domain" description="Histidine kinase" evidence="16">
    <location>
        <begin position="270"/>
        <end position="488"/>
    </location>
</feature>
<dbReference type="InterPro" id="IPR004358">
    <property type="entry name" value="Sig_transdc_His_kin-like_C"/>
</dbReference>
<proteinExistence type="predicted"/>
<dbReference type="PROSITE" id="PS50109">
    <property type="entry name" value="HIS_KIN"/>
    <property type="match status" value="1"/>
</dbReference>
<dbReference type="SMART" id="SM00388">
    <property type="entry name" value="HisKA"/>
    <property type="match status" value="1"/>
</dbReference>
<dbReference type="Pfam" id="PF02518">
    <property type="entry name" value="HATPase_c"/>
    <property type="match status" value="1"/>
</dbReference>
<dbReference type="PANTHER" id="PTHR45528">
    <property type="entry name" value="SENSOR HISTIDINE KINASE CPXA"/>
    <property type="match status" value="1"/>
</dbReference>
<dbReference type="CDD" id="cd06225">
    <property type="entry name" value="HAMP"/>
    <property type="match status" value="1"/>
</dbReference>
<organism evidence="18 19">
    <name type="scientific">Megasphaera hexanoica</name>
    <dbReference type="NCBI Taxonomy" id="1675036"/>
    <lineage>
        <taxon>Bacteria</taxon>
        <taxon>Bacillati</taxon>
        <taxon>Bacillota</taxon>
        <taxon>Negativicutes</taxon>
        <taxon>Veillonellales</taxon>
        <taxon>Veillonellaceae</taxon>
        <taxon>Megasphaera</taxon>
    </lineage>
</organism>
<dbReference type="Gene3D" id="3.30.565.10">
    <property type="entry name" value="Histidine kinase-like ATPase, C-terminal domain"/>
    <property type="match status" value="1"/>
</dbReference>
<evidence type="ECO:0000256" key="14">
    <source>
        <dbReference type="SAM" id="Coils"/>
    </source>
</evidence>
<keyword evidence="14" id="KW-0175">Coiled coil</keyword>
<dbReference type="PROSITE" id="PS50885">
    <property type="entry name" value="HAMP"/>
    <property type="match status" value="1"/>
</dbReference>
<evidence type="ECO:0000256" key="10">
    <source>
        <dbReference type="ARBA" id="ARBA00022840"/>
    </source>
</evidence>
<dbReference type="InterPro" id="IPR003661">
    <property type="entry name" value="HisK_dim/P_dom"/>
</dbReference>
<dbReference type="SUPFAM" id="SSF158472">
    <property type="entry name" value="HAMP domain-like"/>
    <property type="match status" value="1"/>
</dbReference>
<dbReference type="GO" id="GO:0005524">
    <property type="term" value="F:ATP binding"/>
    <property type="evidence" value="ECO:0007669"/>
    <property type="project" value="UniProtKB-KW"/>
</dbReference>
<keyword evidence="7 15" id="KW-0812">Transmembrane</keyword>
<evidence type="ECO:0000256" key="5">
    <source>
        <dbReference type="ARBA" id="ARBA00022553"/>
    </source>
</evidence>
<evidence type="ECO:0000259" key="16">
    <source>
        <dbReference type="PROSITE" id="PS50109"/>
    </source>
</evidence>
<name>A0A848BQV0_9FIRM</name>
<dbReference type="AlphaFoldDB" id="A0A848BQV0"/>
<keyword evidence="12" id="KW-0902">Two-component regulatory system</keyword>
<dbReference type="PANTHER" id="PTHR45528:SF1">
    <property type="entry name" value="SENSOR HISTIDINE KINASE CPXA"/>
    <property type="match status" value="1"/>
</dbReference>
<dbReference type="InterPro" id="IPR003660">
    <property type="entry name" value="HAMP_dom"/>
</dbReference>
<evidence type="ECO:0000313" key="18">
    <source>
        <dbReference type="EMBL" id="NME27228.1"/>
    </source>
</evidence>
<feature type="transmembrane region" description="Helical" evidence="15">
    <location>
        <begin position="12"/>
        <end position="36"/>
    </location>
</feature>
<feature type="coiled-coil region" evidence="14">
    <location>
        <begin position="243"/>
        <end position="270"/>
    </location>
</feature>
<dbReference type="SUPFAM" id="SSF47384">
    <property type="entry name" value="Homodimeric domain of signal transducing histidine kinase"/>
    <property type="match status" value="1"/>
</dbReference>
<dbReference type="SMART" id="SM00304">
    <property type="entry name" value="HAMP"/>
    <property type="match status" value="1"/>
</dbReference>
<keyword evidence="11 15" id="KW-1133">Transmembrane helix</keyword>
<evidence type="ECO:0000256" key="6">
    <source>
        <dbReference type="ARBA" id="ARBA00022679"/>
    </source>
</evidence>
<dbReference type="InterPro" id="IPR036890">
    <property type="entry name" value="HATPase_C_sf"/>
</dbReference>
<keyword evidence="13 15" id="KW-0472">Membrane</keyword>
<dbReference type="InterPro" id="IPR050398">
    <property type="entry name" value="HssS/ArlS-like"/>
</dbReference>
<gene>
    <name evidence="18" type="ORF">HF872_01105</name>
</gene>
<evidence type="ECO:0000256" key="8">
    <source>
        <dbReference type="ARBA" id="ARBA00022741"/>
    </source>
</evidence>
<dbReference type="EC" id="2.7.13.3" evidence="3"/>
<dbReference type="SUPFAM" id="SSF55874">
    <property type="entry name" value="ATPase domain of HSP90 chaperone/DNA topoisomerase II/histidine kinase"/>
    <property type="match status" value="1"/>
</dbReference>
<dbReference type="Proteomes" id="UP000591071">
    <property type="component" value="Unassembled WGS sequence"/>
</dbReference>
<evidence type="ECO:0000256" key="2">
    <source>
        <dbReference type="ARBA" id="ARBA00004651"/>
    </source>
</evidence>
<dbReference type="InterPro" id="IPR003594">
    <property type="entry name" value="HATPase_dom"/>
</dbReference>
<dbReference type="CDD" id="cd00082">
    <property type="entry name" value="HisKA"/>
    <property type="match status" value="1"/>
</dbReference>
<keyword evidence="4" id="KW-1003">Cell membrane</keyword>